<organism evidence="1 2">
    <name type="scientific">Araneus ventricosus</name>
    <name type="common">Orbweaver spider</name>
    <name type="synonym">Epeira ventricosa</name>
    <dbReference type="NCBI Taxonomy" id="182803"/>
    <lineage>
        <taxon>Eukaryota</taxon>
        <taxon>Metazoa</taxon>
        <taxon>Ecdysozoa</taxon>
        <taxon>Arthropoda</taxon>
        <taxon>Chelicerata</taxon>
        <taxon>Arachnida</taxon>
        <taxon>Araneae</taxon>
        <taxon>Araneomorphae</taxon>
        <taxon>Entelegynae</taxon>
        <taxon>Araneoidea</taxon>
        <taxon>Araneidae</taxon>
        <taxon>Araneus</taxon>
    </lineage>
</organism>
<keyword evidence="2" id="KW-1185">Reference proteome</keyword>
<evidence type="ECO:0000313" key="1">
    <source>
        <dbReference type="EMBL" id="GBN02086.1"/>
    </source>
</evidence>
<dbReference type="AlphaFoldDB" id="A0A4Y2KK09"/>
<name>A0A4Y2KK09_ARAVE</name>
<reference evidence="1 2" key="1">
    <citation type="journal article" date="2019" name="Sci. Rep.">
        <title>Orb-weaving spider Araneus ventricosus genome elucidates the spidroin gene catalogue.</title>
        <authorList>
            <person name="Kono N."/>
            <person name="Nakamura H."/>
            <person name="Ohtoshi R."/>
            <person name="Moran D.A.P."/>
            <person name="Shinohara A."/>
            <person name="Yoshida Y."/>
            <person name="Fujiwara M."/>
            <person name="Mori M."/>
            <person name="Tomita M."/>
            <person name="Arakawa K."/>
        </authorList>
    </citation>
    <scope>NUCLEOTIDE SEQUENCE [LARGE SCALE GENOMIC DNA]</scope>
</reference>
<evidence type="ECO:0000313" key="2">
    <source>
        <dbReference type="Proteomes" id="UP000499080"/>
    </source>
</evidence>
<sequence>MMVYRKATLTWWVQGCERGARPPRSRGTNLCREIRGHKLGSQGVGGRQPEHPGKEQKHVRRLRDFSHATFPEVPPYVTRVKFRQGLSVSLMDEVERAPFGVDIGIFGNGIVCSPTSCEMRDFKFSSQDLEFQDVLLFLFLTLAFRGPLIRYPRPTSGPRPIGWETLL</sequence>
<proteinExistence type="predicted"/>
<gene>
    <name evidence="1" type="ORF">AVEN_73288_1</name>
</gene>
<accession>A0A4Y2KK09</accession>
<comment type="caution">
    <text evidence="1">The sequence shown here is derived from an EMBL/GenBank/DDBJ whole genome shotgun (WGS) entry which is preliminary data.</text>
</comment>
<dbReference type="Proteomes" id="UP000499080">
    <property type="component" value="Unassembled WGS sequence"/>
</dbReference>
<protein>
    <submittedName>
        <fullName evidence="1">Uncharacterized protein</fullName>
    </submittedName>
</protein>
<dbReference type="EMBL" id="BGPR01004674">
    <property type="protein sequence ID" value="GBN02086.1"/>
    <property type="molecule type" value="Genomic_DNA"/>
</dbReference>